<feature type="region of interest" description="Disordered" evidence="3">
    <location>
        <begin position="555"/>
        <end position="580"/>
    </location>
</feature>
<feature type="region of interest" description="Disordered" evidence="3">
    <location>
        <begin position="2058"/>
        <end position="2084"/>
    </location>
</feature>
<feature type="compositionally biased region" description="Low complexity" evidence="3">
    <location>
        <begin position="56"/>
        <end position="65"/>
    </location>
</feature>
<comment type="caution">
    <text evidence="4">The sequence shown here is derived from an EMBL/GenBank/DDBJ whole genome shotgun (WGS) entry which is preliminary data.</text>
</comment>
<feature type="region of interest" description="Disordered" evidence="3">
    <location>
        <begin position="1693"/>
        <end position="1723"/>
    </location>
</feature>
<evidence type="ECO:0000313" key="5">
    <source>
        <dbReference type="Proteomes" id="UP001165090"/>
    </source>
</evidence>
<feature type="region of interest" description="Disordered" evidence="3">
    <location>
        <begin position="1746"/>
        <end position="1775"/>
    </location>
</feature>
<name>A0ABQ5RTJ4_9CHLO</name>
<feature type="compositionally biased region" description="Low complexity" evidence="3">
    <location>
        <begin position="793"/>
        <end position="805"/>
    </location>
</feature>
<dbReference type="Proteomes" id="UP001165090">
    <property type="component" value="Unassembled WGS sequence"/>
</dbReference>
<keyword evidence="5" id="KW-1185">Reference proteome</keyword>
<feature type="compositionally biased region" description="Polar residues" evidence="3">
    <location>
        <begin position="1817"/>
        <end position="1851"/>
    </location>
</feature>
<feature type="compositionally biased region" description="Polar residues" evidence="3">
    <location>
        <begin position="66"/>
        <end position="76"/>
    </location>
</feature>
<organism evidence="4 5">
    <name type="scientific">Volvox africanus</name>
    <dbReference type="NCBI Taxonomy" id="51714"/>
    <lineage>
        <taxon>Eukaryota</taxon>
        <taxon>Viridiplantae</taxon>
        <taxon>Chlorophyta</taxon>
        <taxon>core chlorophytes</taxon>
        <taxon>Chlorophyceae</taxon>
        <taxon>CS clade</taxon>
        <taxon>Chlamydomonadales</taxon>
        <taxon>Volvocaceae</taxon>
        <taxon>Volvox</taxon>
    </lineage>
</organism>
<dbReference type="PANTHER" id="PTHR45093">
    <property type="entry name" value="TRANSCRIPTION ACTIVATOR MSS11"/>
    <property type="match status" value="1"/>
</dbReference>
<feature type="region of interest" description="Disordered" evidence="3">
    <location>
        <begin position="1947"/>
        <end position="2040"/>
    </location>
</feature>
<feature type="region of interest" description="Disordered" evidence="3">
    <location>
        <begin position="594"/>
        <end position="677"/>
    </location>
</feature>
<feature type="region of interest" description="Disordered" evidence="3">
    <location>
        <begin position="1"/>
        <end position="76"/>
    </location>
</feature>
<evidence type="ECO:0008006" key="6">
    <source>
        <dbReference type="Google" id="ProtNLM"/>
    </source>
</evidence>
<feature type="compositionally biased region" description="Polar residues" evidence="3">
    <location>
        <begin position="655"/>
        <end position="676"/>
    </location>
</feature>
<feature type="compositionally biased region" description="Low complexity" evidence="3">
    <location>
        <begin position="636"/>
        <end position="646"/>
    </location>
</feature>
<feature type="compositionally biased region" description="Gly residues" evidence="3">
    <location>
        <begin position="1953"/>
        <end position="1965"/>
    </location>
</feature>
<evidence type="ECO:0000256" key="1">
    <source>
        <dbReference type="ARBA" id="ARBA00004123"/>
    </source>
</evidence>
<feature type="region of interest" description="Disordered" evidence="3">
    <location>
        <begin position="1012"/>
        <end position="1043"/>
    </location>
</feature>
<sequence length="2269" mass="233755">MWERDASQSELSPAGPSGSFIISPLKPLKPANGSHRALPSHADQPVIGPPQPEPAPEAASQATTSGPSTNENPEPILSLQTDSYERIYAQCGQVTPAGGNSSSNGQYLLDPQAAPSPMEQAVGISSIFPGVAAMPPPEPESAQQPLQLPLERPIDEPGADETAIVATATKAAKLATAAVATRMERSGRYPLSSTVIAGGFCGRHLPDAYDAAEVSAFPDTLSVVKDYPPILNGPTAPMAIGDGAMGTETITVTERPEIPAATLILATQVSSPATAATATAAAAAAAAAVPGTGSVAVLSLSVSATAPVVERDPALCTAASGPSMQHRSTTITDNCNNINQKSETGMQGLRKALRTSGGETSSRAVNRVVEVATTAATVTATAMATASPSHLFSNVAPVLFEPPTLLTLPAPPHMAALPGLPLAPGGLLGELHSRHPYQNHLLQLQQPDLQQPETQLQHQGMQQNVMAEARTEPVPGVLAAPPLPPPMPSPLTPPLAFPALPTWPTFAFGLPVNPPNPSQLPLPPPLQLPFSPPLPALLPLPLPVPVPVPVQLQPAEGQEQQPDQSQFQERQKQQQQQSPLTANCVAQDLEIPQQRQQEGEPGSGPGASATTAAVSLGSTPPPTLPCSSGAPRDVPAGASAAASHQATRQPPPNETAPTGSPYSTESVGGYLNSNPQPEVRVHPQALARGGAVVKNGPIDPLPHINMTMEALPQSNTGAGSPPGVALPGGELGCSTKLGPFPDSLSKDVSLPLMGAAEPRLMRAQHVYVGAAAGEQCSGAGQQQQPAHQNVAEQHQQQHQQQQQQQEAHPHRFINPGSAAATAAAIGFGAAPSADSRRHRAVHRAVRTMKRRSGFGAPPSLGCRLAVGENAGAAVGAAGGRGGQRGAHEGAFKYIVQVGDKWRAQVGHMEGGVQRKYYSSYVRSAAQAARDADKLLYKLRGPSFPLNFTLADTERQSLDDMSLQDLLQQLHPSQDSALMAAAVLVDLSRDTGGGDPASRAQHVNRQQHVHQYLHEQQRHQQLLRHQPHQQHPQHQNQQPQQQPHHLFVERSSWGHAVLPPVSGSHALPSATLGFSPHELPEIEGDSCELERAAGSGSASGSCAFIGKQTPGRDRPMRLLGFVAVDSSLAAVEGSKVGGEAIDGIGEPGPAVARCGVKEKRAASGGGGGGGSGGGGSRSGSGDSSYATYATGVTCTAAASASVTAAAITPAAVASAGKTSCTADAVCNARPSPCMEALNDAARRRGASGAGAGESTCIGVHPAGGQYLSEAATRCNTGGEEALLGEGQAAGAVTAAAAIATVTATTTATAVKAAQMEPSNGELGLEARASCSMEAAELTGAAFTGDPEGAAEGTWGDGHPSADAGRVLRSIIRGEKSVRRGGGGGGSRRTAASAGPVPAMAAAATAATARTFNQLNGAAADALCASVVSDAAACTCGSSEGGVGGGTDVDVDVPEDEHHRMNIGWGALEAEAEMKQHQHQHQQHCGTHGCPSPLPPTAAIHVTKEARTGKRGPRVRFVMNEAPAAADLDSTYCGMMWPPSQLPGQIETVSSPIATAAAPAVSAAIASGPLPSLQAGAGLPLPFPFSCPFPISMPMPMAMPMPMPMPMPMAMAMPPPLAAFHIAAAAAAAAAAATLAAQQQASTQPGCRPAAGPPNSFGAPGPGVVPILPTMEYWRHMAPLTGPVFPLLLHLQPPYPQSHSQPPSELEAPGVQGQPQKQQQEQHWQQQQQVIQTALMEELGTEILAGCARTTGQRSPQRVTTTASVSELPAESRNLDRGCHVKRSGAVRIPSQARSGLFDSGLTDTSQTLLLLAPAPASVSGSPQVQQQRNHTLPPQQCASSTQATKQPLSQHRGQQRPHPQKHLSRHQPHHRALLEGRQRFQQLQHDVARPLIGTEGAAEGRDGARTPPVLPCKAGSSDGEGRGGGGGGSGGAWSHGDVAVRVFQPNSRSFQLGRGSGSGHQSGGGLTQRKRKVASLGGSASGSGDQSRVGSDAESGGCSGGRAAPSPTRPQAALGLPLGRVTAGDAASGGGGSDRGLPNSREGCLAAASTALPPPLALLHHQQQQQQQQQQQRPQPCNQQQQLHADQCHPVQGFQPGQQQKHMEEAAEALRLAFGNEMATATMRVPAAPATATAALKGTVAWAADVAAAAFSQAPDGHLIPSAPAAAAAAAAPVVLCSHDRPPLRYIVRIGSKWRAQVGHTEDGVQRKYYSNYVDDPRVAAKDADRILYKLRGLPAVANSQLSQAERTALDATSLEALMRSFKSDQRQQQ</sequence>
<protein>
    <recommendedName>
        <fullName evidence="6">AP2/ERF domain-containing protein</fullName>
    </recommendedName>
</protein>
<feature type="compositionally biased region" description="Low complexity" evidence="3">
    <location>
        <begin position="1693"/>
        <end position="1702"/>
    </location>
</feature>
<feature type="compositionally biased region" description="Gly residues" evidence="3">
    <location>
        <begin position="1921"/>
        <end position="1932"/>
    </location>
</feature>
<evidence type="ECO:0000256" key="2">
    <source>
        <dbReference type="ARBA" id="ARBA00023242"/>
    </source>
</evidence>
<feature type="compositionally biased region" description="Gly residues" evidence="3">
    <location>
        <begin position="1162"/>
        <end position="1177"/>
    </location>
</feature>
<feature type="compositionally biased region" description="Low complexity" evidence="3">
    <location>
        <begin position="1973"/>
        <end position="1983"/>
    </location>
</feature>
<keyword evidence="2" id="KW-0539">Nucleus</keyword>
<reference evidence="4 5" key="1">
    <citation type="journal article" date="2023" name="IScience">
        <title>Expanded male sex-determining region conserved during the evolution of homothallism in the green alga Volvox.</title>
        <authorList>
            <person name="Yamamoto K."/>
            <person name="Matsuzaki R."/>
            <person name="Mahakham W."/>
            <person name="Heman W."/>
            <person name="Sekimoto H."/>
            <person name="Kawachi M."/>
            <person name="Minakuchi Y."/>
            <person name="Toyoda A."/>
            <person name="Nozaki H."/>
        </authorList>
    </citation>
    <scope>NUCLEOTIDE SEQUENCE [LARGE SCALE GENOMIC DNA]</scope>
    <source>
        <strain evidence="4 5">NIES-4468</strain>
    </source>
</reference>
<evidence type="ECO:0000256" key="3">
    <source>
        <dbReference type="SAM" id="MobiDB-lite"/>
    </source>
</evidence>
<feature type="region of interest" description="Disordered" evidence="3">
    <location>
        <begin position="1896"/>
        <end position="1934"/>
    </location>
</feature>
<feature type="region of interest" description="Disordered" evidence="3">
    <location>
        <begin position="778"/>
        <end position="809"/>
    </location>
</feature>
<feature type="compositionally biased region" description="Low complexity" evidence="3">
    <location>
        <begin position="1710"/>
        <end position="1723"/>
    </location>
</feature>
<feature type="region of interest" description="Disordered" evidence="3">
    <location>
        <begin position="1158"/>
        <end position="1181"/>
    </location>
</feature>
<feature type="compositionally biased region" description="Polar residues" evidence="3">
    <location>
        <begin position="778"/>
        <end position="792"/>
    </location>
</feature>
<feature type="compositionally biased region" description="Basic residues" evidence="3">
    <location>
        <begin position="1852"/>
        <end position="1868"/>
    </location>
</feature>
<gene>
    <name evidence="4" type="ORF">VaNZ11_003076</name>
</gene>
<feature type="region of interest" description="Disordered" evidence="3">
    <location>
        <begin position="1816"/>
        <end position="1868"/>
    </location>
</feature>
<dbReference type="PANTHER" id="PTHR45093:SF2">
    <property type="entry name" value="LISH DOMAIN-CONTAINING PROTEIN"/>
    <property type="match status" value="1"/>
</dbReference>
<accession>A0ABQ5RTJ4</accession>
<dbReference type="EMBL" id="BSDZ01000008">
    <property type="protein sequence ID" value="GLI60860.1"/>
    <property type="molecule type" value="Genomic_DNA"/>
</dbReference>
<comment type="subcellular location">
    <subcellularLocation>
        <location evidence="1">Nucleus</location>
    </subcellularLocation>
</comment>
<feature type="compositionally biased region" description="Low complexity" evidence="3">
    <location>
        <begin position="1028"/>
        <end position="1043"/>
    </location>
</feature>
<proteinExistence type="predicted"/>
<feature type="compositionally biased region" description="Low complexity" evidence="3">
    <location>
        <begin position="555"/>
        <end position="577"/>
    </location>
</feature>
<feature type="compositionally biased region" description="Polar residues" evidence="3">
    <location>
        <begin position="1748"/>
        <end position="1763"/>
    </location>
</feature>
<evidence type="ECO:0000313" key="4">
    <source>
        <dbReference type="EMBL" id="GLI60860.1"/>
    </source>
</evidence>